<organism evidence="2 3">
    <name type="scientific">Caproiciproducens galactitolivorans</name>
    <dbReference type="NCBI Taxonomy" id="642589"/>
    <lineage>
        <taxon>Bacteria</taxon>
        <taxon>Bacillati</taxon>
        <taxon>Bacillota</taxon>
        <taxon>Clostridia</taxon>
        <taxon>Eubacteriales</taxon>
        <taxon>Acutalibacteraceae</taxon>
        <taxon>Caproiciproducens</taxon>
    </lineage>
</organism>
<protein>
    <submittedName>
        <fullName evidence="2">FeoB-associated Cys-rich membrane protein</fullName>
    </submittedName>
</protein>
<dbReference type="RefSeq" id="WP_268058145.1">
    <property type="nucleotide sequence ID" value="NZ_JAPOHA010000006.1"/>
</dbReference>
<evidence type="ECO:0000256" key="1">
    <source>
        <dbReference type="SAM" id="Phobius"/>
    </source>
</evidence>
<keyword evidence="1" id="KW-0812">Transmembrane</keyword>
<evidence type="ECO:0000313" key="2">
    <source>
        <dbReference type="EMBL" id="MCY1714097.1"/>
    </source>
</evidence>
<dbReference type="Proteomes" id="UP001082703">
    <property type="component" value="Unassembled WGS sequence"/>
</dbReference>
<keyword evidence="3" id="KW-1185">Reference proteome</keyword>
<keyword evidence="1" id="KW-1133">Transmembrane helix</keyword>
<feature type="transmembrane region" description="Helical" evidence="1">
    <location>
        <begin position="6"/>
        <end position="24"/>
    </location>
</feature>
<dbReference type="EMBL" id="JAPOHA010000006">
    <property type="protein sequence ID" value="MCY1714097.1"/>
    <property type="molecule type" value="Genomic_DNA"/>
</dbReference>
<accession>A0ABT4BT64</accession>
<sequence length="50" mass="5597">MQIADYVILAIIAVLLVLAIRYSVKHRHRCCGDCSKCSSCQACERNGKKQ</sequence>
<comment type="caution">
    <text evidence="2">The sequence shown here is derived from an EMBL/GenBank/DDBJ whole genome shotgun (WGS) entry which is preliminary data.</text>
</comment>
<proteinExistence type="predicted"/>
<keyword evidence="1" id="KW-0472">Membrane</keyword>
<gene>
    <name evidence="2" type="ORF">OUY18_07515</name>
</gene>
<reference evidence="2 3" key="1">
    <citation type="submission" date="2022-11" db="EMBL/GenBank/DDBJ databases">
        <authorList>
            <person name="Caiyu Z."/>
        </authorList>
    </citation>
    <scope>NUCLEOTIDE SEQUENCE [LARGE SCALE GENOMIC DNA]</scope>
    <source>
        <strain evidence="2 3">YR-4</strain>
    </source>
</reference>
<evidence type="ECO:0000313" key="3">
    <source>
        <dbReference type="Proteomes" id="UP001082703"/>
    </source>
</evidence>
<dbReference type="Pfam" id="PF12669">
    <property type="entry name" value="FeoB_associated"/>
    <property type="match status" value="1"/>
</dbReference>
<name>A0ABT4BT64_9FIRM</name>